<evidence type="ECO:0000256" key="2">
    <source>
        <dbReference type="ARBA" id="ARBA00004273"/>
    </source>
</evidence>
<feature type="domain" description="Peptidase M16 N-terminal" evidence="14">
    <location>
        <begin position="76"/>
        <end position="225"/>
    </location>
</feature>
<dbReference type="FunFam" id="3.30.830.10:FF:000010">
    <property type="entry name" value="Mitochondrial-processing peptidase alpha subunit, mitochondrial"/>
    <property type="match status" value="1"/>
</dbReference>
<evidence type="ECO:0000256" key="7">
    <source>
        <dbReference type="ARBA" id="ARBA00022792"/>
    </source>
</evidence>
<dbReference type="InterPro" id="IPR011249">
    <property type="entry name" value="Metalloenz_LuxS/M16"/>
</dbReference>
<dbReference type="OrthoDB" id="277191at2759"/>
<evidence type="ECO:0000256" key="1">
    <source>
        <dbReference type="ARBA" id="ARBA00002123"/>
    </source>
</evidence>
<proteinExistence type="inferred from homology"/>
<dbReference type="PANTHER" id="PTHR11851:SF49">
    <property type="entry name" value="MITOCHONDRIAL-PROCESSING PEPTIDASE SUBUNIT ALPHA"/>
    <property type="match status" value="1"/>
</dbReference>
<dbReference type="GO" id="GO:0005759">
    <property type="term" value="C:mitochondrial matrix"/>
    <property type="evidence" value="ECO:0007669"/>
    <property type="project" value="UniProtKB-SubCell"/>
</dbReference>
<evidence type="ECO:0000256" key="4">
    <source>
        <dbReference type="ARBA" id="ARBA00007261"/>
    </source>
</evidence>
<evidence type="ECO:0000313" key="16">
    <source>
        <dbReference type="EMBL" id="KAJ8038875.1"/>
    </source>
</evidence>
<dbReference type="FunFam" id="3.30.830.10:FF:000014">
    <property type="entry name" value="Mitochondrial-processing peptidase alpha subunit, mitochondrial"/>
    <property type="match status" value="1"/>
</dbReference>
<accession>A0A9Q1C5M4</accession>
<sequence>MAGRFGHNFLGKWSRAQNVHKIHNRTTNRTFCSAHTGGIENIPLSQALPGSPKVIYASADQRTHDAQVTTLSNGLKVASINKFGEFCTIGVLVNSGPRYEARYTKGVSHFLEKLAFGTTEKFESRDHIFQTLEQHGGICDCQSTKDTFIYGISAETKGLEEATALLADAVYKPQFTDEEIEEARQSIYFELEDLQLRPDPEPLLTEMIHSVAYSHNTLGFPRLCPSENIIKIDRKMLYHYMYNHFTPSRTVLAGVGMPHEHLVKFAKKYFEGVTPVWDTPDVLKMGRKFDGSISQYTGGVEMIDRDMSNVAPGTPIPDLAHAVLALESCGHQHPDFISFAVLNMLMGGGGSFSAGGPGKGMYTRLYLNVLNRFPWMYSATAVHHSYADSGIFCIHASANPGMMRELVEVIIREFQNMARNIEQSELNRAKKQLQSMLMMNLEARPVVFEDLGRQVLATGRRKNPEEFVTMIERVTAEDIKRAASGMLRTNPSVAALGNLSSFPDYRDIQTAFSNKDGSLPRKFSLFRR</sequence>
<organism evidence="16 17">
    <name type="scientific">Holothuria leucospilota</name>
    <name type="common">Black long sea cucumber</name>
    <name type="synonym">Mertensiothuria leucospilota</name>
    <dbReference type="NCBI Taxonomy" id="206669"/>
    <lineage>
        <taxon>Eukaryota</taxon>
        <taxon>Metazoa</taxon>
        <taxon>Echinodermata</taxon>
        <taxon>Eleutherozoa</taxon>
        <taxon>Echinozoa</taxon>
        <taxon>Holothuroidea</taxon>
        <taxon>Aspidochirotacea</taxon>
        <taxon>Aspidochirotida</taxon>
        <taxon>Holothuriidae</taxon>
        <taxon>Holothuria</taxon>
    </lineage>
</organism>
<dbReference type="Proteomes" id="UP001152320">
    <property type="component" value="Chromosome 7"/>
</dbReference>
<dbReference type="InterPro" id="IPR001431">
    <property type="entry name" value="Pept_M16_Zn_BS"/>
</dbReference>
<feature type="domain" description="Peptidase M16 C-terminal" evidence="15">
    <location>
        <begin position="231"/>
        <end position="433"/>
    </location>
</feature>
<dbReference type="Gene3D" id="3.30.830.10">
    <property type="entry name" value="Metalloenzyme, LuxS/M16 peptidase-like"/>
    <property type="match status" value="2"/>
</dbReference>
<dbReference type="SUPFAM" id="SSF63411">
    <property type="entry name" value="LuxS/MPP-like metallohydrolase"/>
    <property type="match status" value="2"/>
</dbReference>
<dbReference type="GO" id="GO:0046872">
    <property type="term" value="F:metal ion binding"/>
    <property type="evidence" value="ECO:0007669"/>
    <property type="project" value="InterPro"/>
</dbReference>
<evidence type="ECO:0000256" key="12">
    <source>
        <dbReference type="ARBA" id="ARBA00032315"/>
    </source>
</evidence>
<evidence type="ECO:0000259" key="14">
    <source>
        <dbReference type="Pfam" id="PF00675"/>
    </source>
</evidence>
<dbReference type="GO" id="GO:0004222">
    <property type="term" value="F:metalloendopeptidase activity"/>
    <property type="evidence" value="ECO:0007669"/>
    <property type="project" value="InterPro"/>
</dbReference>
<dbReference type="Pfam" id="PF00675">
    <property type="entry name" value="Peptidase_M16"/>
    <property type="match status" value="1"/>
</dbReference>
<comment type="subcellular location">
    <subcellularLocation>
        <location evidence="2">Mitochondrion inner membrane</location>
    </subcellularLocation>
    <subcellularLocation>
        <location evidence="3">Mitochondrion matrix</location>
    </subcellularLocation>
</comment>
<keyword evidence="10" id="KW-0472">Membrane</keyword>
<evidence type="ECO:0000256" key="8">
    <source>
        <dbReference type="ARBA" id="ARBA00022946"/>
    </source>
</evidence>
<evidence type="ECO:0000256" key="13">
    <source>
        <dbReference type="RuleBase" id="RU004447"/>
    </source>
</evidence>
<dbReference type="InterPro" id="IPR007863">
    <property type="entry name" value="Peptidase_M16_C"/>
</dbReference>
<keyword evidence="7" id="KW-0999">Mitochondrion inner membrane</keyword>
<comment type="caution">
    <text evidence="16">The sequence shown here is derived from an EMBL/GenBank/DDBJ whole genome shotgun (WGS) entry which is preliminary data.</text>
</comment>
<evidence type="ECO:0000259" key="15">
    <source>
        <dbReference type="Pfam" id="PF05193"/>
    </source>
</evidence>
<dbReference type="PANTHER" id="PTHR11851">
    <property type="entry name" value="METALLOPROTEASE"/>
    <property type="match status" value="1"/>
</dbReference>
<dbReference type="GO" id="GO:0006627">
    <property type="term" value="P:protein processing involved in protein targeting to mitochondrion"/>
    <property type="evidence" value="ECO:0007669"/>
    <property type="project" value="TreeGrafter"/>
</dbReference>
<gene>
    <name evidence="16" type="ORF">HOLleu_16430</name>
</gene>
<keyword evidence="17" id="KW-1185">Reference proteome</keyword>
<dbReference type="InterPro" id="IPR011765">
    <property type="entry name" value="Pept_M16_N"/>
</dbReference>
<evidence type="ECO:0000256" key="9">
    <source>
        <dbReference type="ARBA" id="ARBA00023128"/>
    </source>
</evidence>
<evidence type="ECO:0000256" key="3">
    <source>
        <dbReference type="ARBA" id="ARBA00004305"/>
    </source>
</evidence>
<evidence type="ECO:0000256" key="10">
    <source>
        <dbReference type="ARBA" id="ARBA00023136"/>
    </source>
</evidence>
<dbReference type="PROSITE" id="PS00143">
    <property type="entry name" value="INSULINASE"/>
    <property type="match status" value="1"/>
</dbReference>
<dbReference type="GO" id="GO:0005743">
    <property type="term" value="C:mitochondrial inner membrane"/>
    <property type="evidence" value="ECO:0007669"/>
    <property type="project" value="UniProtKB-SubCell"/>
</dbReference>
<comment type="function">
    <text evidence="1">Substrate recognition and binding subunit of the essential mitochondrial processing protease (MPP), which cleaves the mitochondrial sequence off newly imported precursors proteins.</text>
</comment>
<comment type="similarity">
    <text evidence="4 13">Belongs to the peptidase M16 family.</text>
</comment>
<keyword evidence="9" id="KW-0496">Mitochondrion</keyword>
<keyword evidence="8" id="KW-0809">Transit peptide</keyword>
<evidence type="ECO:0000313" key="17">
    <source>
        <dbReference type="Proteomes" id="UP001152320"/>
    </source>
</evidence>
<evidence type="ECO:0000256" key="5">
    <source>
        <dbReference type="ARBA" id="ARBA00011587"/>
    </source>
</evidence>
<name>A0A9Q1C5M4_HOLLE</name>
<dbReference type="InterPro" id="IPR050361">
    <property type="entry name" value="MPP/UQCRC_Complex"/>
</dbReference>
<dbReference type="EMBL" id="JAIZAY010000007">
    <property type="protein sequence ID" value="KAJ8038875.1"/>
    <property type="molecule type" value="Genomic_DNA"/>
</dbReference>
<reference evidence="16" key="1">
    <citation type="submission" date="2021-10" db="EMBL/GenBank/DDBJ databases">
        <title>Tropical sea cucumber genome reveals ecological adaptation and Cuvierian tubules defense mechanism.</title>
        <authorList>
            <person name="Chen T."/>
        </authorList>
    </citation>
    <scope>NUCLEOTIDE SEQUENCE</scope>
    <source>
        <strain evidence="16">Nanhai2018</strain>
        <tissue evidence="16">Muscle</tissue>
    </source>
</reference>
<evidence type="ECO:0000256" key="11">
    <source>
        <dbReference type="ARBA" id="ARBA00030006"/>
    </source>
</evidence>
<comment type="subunit">
    <text evidence="5">Heterodimer of PMPCA (alpha) and PMPCB (beta) subunits, forming the mitochondrial processing protease (MPP) in which PMPCA is involved in substrate recognition and binding and PMPCB is the catalytic subunit.</text>
</comment>
<dbReference type="AlphaFoldDB" id="A0A9Q1C5M4"/>
<evidence type="ECO:0000256" key="6">
    <source>
        <dbReference type="ARBA" id="ARBA00016741"/>
    </source>
</evidence>
<dbReference type="Pfam" id="PF05193">
    <property type="entry name" value="Peptidase_M16_C"/>
    <property type="match status" value="1"/>
</dbReference>
<protein>
    <recommendedName>
        <fullName evidence="6">Mitochondrial-processing peptidase subunit alpha</fullName>
    </recommendedName>
    <alternativeName>
        <fullName evidence="11">Alpha-MPP</fullName>
    </alternativeName>
    <alternativeName>
        <fullName evidence="12">Inactive zinc metalloprotease alpha</fullName>
    </alternativeName>
</protein>